<sequence length="304" mass="32190" precursor="true">MQLLSAKSIAFVLGMLAGSAICASAQDSATTNLQSQQNASATRKPITLISSGVKYPAADVASGNWNRAILLSNSKIVSGDIEKLSSGIRDAATAFSLTILATVSPPQQPGGQYVLRNVGVGYSVPIRGVPTIVTESTANELGGGLGFISRKILGSSVTELAQVNTIVQTTTLLVFDAPSVMLRNGKHLKLVTRHMIWIDPVTGEGATIVWLLGNNAQGQLTPVNEPLRLFAHGTKESKRIHVDGNEFSLLGFPNEKAFALEDLPPGKKVPWTRELAAIAALPKYSLQQIPELSQKMNDAIAAAQ</sequence>
<accession>A0A517NZ33</accession>
<feature type="signal peptide" evidence="1">
    <location>
        <begin position="1"/>
        <end position="25"/>
    </location>
</feature>
<evidence type="ECO:0000313" key="2">
    <source>
        <dbReference type="EMBL" id="QDT12387.1"/>
    </source>
</evidence>
<dbReference type="AlphaFoldDB" id="A0A517NZ33"/>
<dbReference type="EMBL" id="CP036526">
    <property type="protein sequence ID" value="QDT12387.1"/>
    <property type="molecule type" value="Genomic_DNA"/>
</dbReference>
<feature type="chain" id="PRO_5022240784" evidence="1">
    <location>
        <begin position="26"/>
        <end position="304"/>
    </location>
</feature>
<dbReference type="RefSeq" id="WP_145420232.1">
    <property type="nucleotide sequence ID" value="NZ_CP036526.1"/>
</dbReference>
<dbReference type="OrthoDB" id="269147at2"/>
<gene>
    <name evidence="2" type="ORF">K239x_43970</name>
</gene>
<proteinExistence type="predicted"/>
<evidence type="ECO:0000313" key="3">
    <source>
        <dbReference type="Proteomes" id="UP000319817"/>
    </source>
</evidence>
<protein>
    <submittedName>
        <fullName evidence="2">Uncharacterized protein</fullName>
    </submittedName>
</protein>
<organism evidence="2 3">
    <name type="scientific">Stieleria marina</name>
    <dbReference type="NCBI Taxonomy" id="1930275"/>
    <lineage>
        <taxon>Bacteria</taxon>
        <taxon>Pseudomonadati</taxon>
        <taxon>Planctomycetota</taxon>
        <taxon>Planctomycetia</taxon>
        <taxon>Pirellulales</taxon>
        <taxon>Pirellulaceae</taxon>
        <taxon>Stieleria</taxon>
    </lineage>
</organism>
<evidence type="ECO:0000256" key="1">
    <source>
        <dbReference type="SAM" id="SignalP"/>
    </source>
</evidence>
<dbReference type="Proteomes" id="UP000319817">
    <property type="component" value="Chromosome"/>
</dbReference>
<name>A0A517NZ33_9BACT</name>
<keyword evidence="3" id="KW-1185">Reference proteome</keyword>
<reference evidence="2 3" key="1">
    <citation type="submission" date="2019-02" db="EMBL/GenBank/DDBJ databases">
        <title>Deep-cultivation of Planctomycetes and their phenomic and genomic characterization uncovers novel biology.</title>
        <authorList>
            <person name="Wiegand S."/>
            <person name="Jogler M."/>
            <person name="Boedeker C."/>
            <person name="Pinto D."/>
            <person name="Vollmers J."/>
            <person name="Rivas-Marin E."/>
            <person name="Kohn T."/>
            <person name="Peeters S.H."/>
            <person name="Heuer A."/>
            <person name="Rast P."/>
            <person name="Oberbeckmann S."/>
            <person name="Bunk B."/>
            <person name="Jeske O."/>
            <person name="Meyerdierks A."/>
            <person name="Storesund J.E."/>
            <person name="Kallscheuer N."/>
            <person name="Luecker S."/>
            <person name="Lage O.M."/>
            <person name="Pohl T."/>
            <person name="Merkel B.J."/>
            <person name="Hornburger P."/>
            <person name="Mueller R.-W."/>
            <person name="Bruemmer F."/>
            <person name="Labrenz M."/>
            <person name="Spormann A.M."/>
            <person name="Op den Camp H."/>
            <person name="Overmann J."/>
            <person name="Amann R."/>
            <person name="Jetten M.S.M."/>
            <person name="Mascher T."/>
            <person name="Medema M.H."/>
            <person name="Devos D.P."/>
            <person name="Kaster A.-K."/>
            <person name="Ovreas L."/>
            <person name="Rohde M."/>
            <person name="Galperin M.Y."/>
            <person name="Jogler C."/>
        </authorList>
    </citation>
    <scope>NUCLEOTIDE SEQUENCE [LARGE SCALE GENOMIC DNA]</scope>
    <source>
        <strain evidence="2 3">K23_9</strain>
    </source>
</reference>
<keyword evidence="1" id="KW-0732">Signal</keyword>